<feature type="region of interest" description="Disordered" evidence="6">
    <location>
        <begin position="42"/>
        <end position="78"/>
    </location>
</feature>
<evidence type="ECO:0000256" key="3">
    <source>
        <dbReference type="ARBA" id="ARBA00022771"/>
    </source>
</evidence>
<dbReference type="FunFam" id="3.30.160.60:FF:000303">
    <property type="entry name" value="Zinc finger protein 41"/>
    <property type="match status" value="1"/>
</dbReference>
<evidence type="ECO:0000259" key="7">
    <source>
        <dbReference type="PROSITE" id="PS50157"/>
    </source>
</evidence>
<evidence type="ECO:0000256" key="1">
    <source>
        <dbReference type="ARBA" id="ARBA00022723"/>
    </source>
</evidence>
<dbReference type="GO" id="GO:0000978">
    <property type="term" value="F:RNA polymerase II cis-regulatory region sequence-specific DNA binding"/>
    <property type="evidence" value="ECO:0007669"/>
    <property type="project" value="TreeGrafter"/>
</dbReference>
<feature type="compositionally biased region" description="Low complexity" evidence="6">
    <location>
        <begin position="199"/>
        <end position="213"/>
    </location>
</feature>
<evidence type="ECO:0000313" key="9">
    <source>
        <dbReference type="Proteomes" id="UP000016088"/>
    </source>
</evidence>
<dbReference type="InterPro" id="IPR036236">
    <property type="entry name" value="Znf_C2H2_sf"/>
</dbReference>
<proteinExistence type="predicted"/>
<protein>
    <submittedName>
        <fullName evidence="8">Transcription factor Rst2</fullName>
    </submittedName>
</protein>
<accession>S9RLD5</accession>
<dbReference type="PROSITE" id="PS50157">
    <property type="entry name" value="ZINC_FINGER_C2H2_2"/>
    <property type="match status" value="2"/>
</dbReference>
<evidence type="ECO:0000256" key="2">
    <source>
        <dbReference type="ARBA" id="ARBA00022737"/>
    </source>
</evidence>
<feature type="region of interest" description="Disordered" evidence="6">
    <location>
        <begin position="175"/>
        <end position="216"/>
    </location>
</feature>
<evidence type="ECO:0000256" key="5">
    <source>
        <dbReference type="PROSITE-ProRule" id="PRU00042"/>
    </source>
</evidence>
<keyword evidence="9" id="KW-1185">Reference proteome</keyword>
<evidence type="ECO:0000313" key="8">
    <source>
        <dbReference type="EMBL" id="EPX74784.1"/>
    </source>
</evidence>
<reference evidence="8 9" key="1">
    <citation type="journal article" date="2011" name="Science">
        <title>Comparative functional genomics of the fission yeasts.</title>
        <authorList>
            <person name="Rhind N."/>
            <person name="Chen Z."/>
            <person name="Yassour M."/>
            <person name="Thompson D.A."/>
            <person name="Haas B.J."/>
            <person name="Habib N."/>
            <person name="Wapinski I."/>
            <person name="Roy S."/>
            <person name="Lin M.F."/>
            <person name="Heiman D.I."/>
            <person name="Young S.K."/>
            <person name="Furuya K."/>
            <person name="Guo Y."/>
            <person name="Pidoux A."/>
            <person name="Chen H.M."/>
            <person name="Robbertse B."/>
            <person name="Goldberg J.M."/>
            <person name="Aoki K."/>
            <person name="Bayne E.H."/>
            <person name="Berlin A.M."/>
            <person name="Desjardins C.A."/>
            <person name="Dobbs E."/>
            <person name="Dukaj L."/>
            <person name="Fan L."/>
            <person name="FitzGerald M.G."/>
            <person name="French C."/>
            <person name="Gujja S."/>
            <person name="Hansen K."/>
            <person name="Keifenheim D."/>
            <person name="Levin J.Z."/>
            <person name="Mosher R.A."/>
            <person name="Mueller C.A."/>
            <person name="Pfiffner J."/>
            <person name="Priest M."/>
            <person name="Russ C."/>
            <person name="Smialowska A."/>
            <person name="Swoboda P."/>
            <person name="Sykes S.M."/>
            <person name="Vaughn M."/>
            <person name="Vengrova S."/>
            <person name="Yoder R."/>
            <person name="Zeng Q."/>
            <person name="Allshire R."/>
            <person name="Baulcombe D."/>
            <person name="Birren B.W."/>
            <person name="Brown W."/>
            <person name="Ekwall K."/>
            <person name="Kellis M."/>
            <person name="Leatherwood J."/>
            <person name="Levin H."/>
            <person name="Margalit H."/>
            <person name="Martienssen R."/>
            <person name="Nieduszynski C.A."/>
            <person name="Spatafora J.W."/>
            <person name="Friedman N."/>
            <person name="Dalgaard J.Z."/>
            <person name="Baumann P."/>
            <person name="Niki H."/>
            <person name="Regev A."/>
            <person name="Nusbaum C."/>
        </authorList>
    </citation>
    <scope>NUCLEOTIDE SEQUENCE [LARGE SCALE GENOMIC DNA]</scope>
    <source>
        <strain evidence="9">yFS286</strain>
    </source>
</reference>
<dbReference type="EMBL" id="KE503206">
    <property type="protein sequence ID" value="EPX74784.1"/>
    <property type="molecule type" value="Genomic_DNA"/>
</dbReference>
<dbReference type="Gene3D" id="3.30.160.60">
    <property type="entry name" value="Classic Zinc Finger"/>
    <property type="match status" value="2"/>
</dbReference>
<feature type="domain" description="C2H2-type" evidence="7">
    <location>
        <begin position="87"/>
        <end position="114"/>
    </location>
</feature>
<dbReference type="SUPFAM" id="SSF57667">
    <property type="entry name" value="beta-beta-alpha zinc fingers"/>
    <property type="match status" value="1"/>
</dbReference>
<evidence type="ECO:0000256" key="4">
    <source>
        <dbReference type="ARBA" id="ARBA00022833"/>
    </source>
</evidence>
<dbReference type="OrthoDB" id="10018191at2759"/>
<dbReference type="Pfam" id="PF00096">
    <property type="entry name" value="zf-C2H2"/>
    <property type="match status" value="2"/>
</dbReference>
<keyword evidence="1" id="KW-0479">Metal-binding</keyword>
<dbReference type="SMART" id="SM00355">
    <property type="entry name" value="ZnF_C2H2"/>
    <property type="match status" value="2"/>
</dbReference>
<keyword evidence="3 5" id="KW-0863">Zinc-finger</keyword>
<dbReference type="RefSeq" id="XP_013016214.1">
    <property type="nucleotide sequence ID" value="XM_013160760.1"/>
</dbReference>
<sequence length="547" mass="59685">MNQTIHTVPSNSRRQHTSGLSAANTNNLVATPTGAPNTQAKEAVPLANNTNNQSKLVTEPSKGSNFMSTTQKTKKDANGSTQKVKQYVCTICSRAFARLEHLKRHIRSHTNEKPFVCQEIDGLPIGCGRLFSRRDLLLRHQQKIHKNPQPRRRRRSTNSIPNMTVADAQSFLTNMNAPNKRSLPHPSSTTDSARFSNLQPSTQPTVSSPSSSSLYSNTGWLESQKQRLVSAVNVADAVASSLPSTSFPSSVGYPPVPDSSFGLADNSLFFRRATIAQELFPPAPYQPPSGLYDQKGPTDSNFPSFEDDPSLLSYPSYSKNAGSSTYWNKLTVPETIPEGHEMYKSDWGHYSDPLSVPVSQGLNSNDILAFFQPSPHPSPKEVSSTNTPNNYLVETSNNSNTSSVDYVRPDNVENSVTNAAASPMGSIFSPSYYSPDSIVQSSMAVSPTTSMPPNMRMSSYGSVDANLASDVYGTDAFPPRGFVDMNRMKGFENSDRLASTPSTTPNTYLGPVGEDYTDIINGGLAQEMLYAENNDYRQDSFNPAIAK</sequence>
<feature type="compositionally biased region" description="Polar residues" evidence="6">
    <location>
        <begin position="47"/>
        <end position="71"/>
    </location>
</feature>
<keyword evidence="2" id="KW-0677">Repeat</keyword>
<dbReference type="GO" id="GO:0000981">
    <property type="term" value="F:DNA-binding transcription factor activity, RNA polymerase II-specific"/>
    <property type="evidence" value="ECO:0007669"/>
    <property type="project" value="TreeGrafter"/>
</dbReference>
<dbReference type="PANTHER" id="PTHR23235">
    <property type="entry name" value="KRUEPPEL-LIKE TRANSCRIPTION FACTOR"/>
    <property type="match status" value="1"/>
</dbReference>
<feature type="compositionally biased region" description="Polar residues" evidence="6">
    <location>
        <begin position="381"/>
        <end position="394"/>
    </location>
</feature>
<feature type="domain" description="C2H2-type" evidence="7">
    <location>
        <begin position="115"/>
        <end position="150"/>
    </location>
</feature>
<dbReference type="GO" id="GO:0008270">
    <property type="term" value="F:zinc ion binding"/>
    <property type="evidence" value="ECO:0007669"/>
    <property type="project" value="UniProtKB-KW"/>
</dbReference>
<feature type="region of interest" description="Disordered" evidence="6">
    <location>
        <begin position="371"/>
        <end position="408"/>
    </location>
</feature>
<dbReference type="InterPro" id="IPR013087">
    <property type="entry name" value="Znf_C2H2_type"/>
</dbReference>
<feature type="compositionally biased region" description="Polar residues" evidence="6">
    <location>
        <begin position="175"/>
        <end position="198"/>
    </location>
</feature>
<dbReference type="HOGENOM" id="CLU_459387_0_0_1"/>
<dbReference type="AlphaFoldDB" id="S9RLD5"/>
<dbReference type="GeneID" id="25031244"/>
<dbReference type="OMA" id="KVKQYVC"/>
<name>S9RLD5_SCHOY</name>
<feature type="region of interest" description="Disordered" evidence="6">
    <location>
        <begin position="141"/>
        <end position="163"/>
    </location>
</feature>
<keyword evidence="4" id="KW-0862">Zinc</keyword>
<evidence type="ECO:0000256" key="6">
    <source>
        <dbReference type="SAM" id="MobiDB-lite"/>
    </source>
</evidence>
<feature type="compositionally biased region" description="Basic residues" evidence="6">
    <location>
        <begin position="141"/>
        <end position="156"/>
    </location>
</feature>
<gene>
    <name evidence="8" type="ORF">SOCG_02266</name>
</gene>
<organism evidence="8 9">
    <name type="scientific">Schizosaccharomyces octosporus (strain yFS286)</name>
    <name type="common">Fission yeast</name>
    <name type="synonym">Octosporomyces octosporus</name>
    <dbReference type="NCBI Taxonomy" id="483514"/>
    <lineage>
        <taxon>Eukaryota</taxon>
        <taxon>Fungi</taxon>
        <taxon>Dikarya</taxon>
        <taxon>Ascomycota</taxon>
        <taxon>Taphrinomycotina</taxon>
        <taxon>Schizosaccharomycetes</taxon>
        <taxon>Schizosaccharomycetales</taxon>
        <taxon>Schizosaccharomycetaceae</taxon>
        <taxon>Schizosaccharomyces</taxon>
    </lineage>
</organism>
<dbReference type="eggNOG" id="KOG1721">
    <property type="taxonomic scope" value="Eukaryota"/>
</dbReference>
<dbReference type="VEuPathDB" id="FungiDB:SOCG_02266"/>
<dbReference type="PANTHER" id="PTHR23235:SF120">
    <property type="entry name" value="KRUPPEL-LIKE FACTOR 15"/>
    <property type="match status" value="1"/>
</dbReference>
<dbReference type="Proteomes" id="UP000016088">
    <property type="component" value="Unassembled WGS sequence"/>
</dbReference>
<dbReference type="PROSITE" id="PS00028">
    <property type="entry name" value="ZINC_FINGER_C2H2_1"/>
    <property type="match status" value="1"/>
</dbReference>